<evidence type="ECO:0008006" key="3">
    <source>
        <dbReference type="Google" id="ProtNLM"/>
    </source>
</evidence>
<reference evidence="1 2" key="1">
    <citation type="journal article" date="2019" name="Nat. Ecol. Evol.">
        <title>Megaphylogeny resolves global patterns of mushroom evolution.</title>
        <authorList>
            <person name="Varga T."/>
            <person name="Krizsan K."/>
            <person name="Foldi C."/>
            <person name="Dima B."/>
            <person name="Sanchez-Garcia M."/>
            <person name="Sanchez-Ramirez S."/>
            <person name="Szollosi G.J."/>
            <person name="Szarkandi J.G."/>
            <person name="Papp V."/>
            <person name="Albert L."/>
            <person name="Andreopoulos W."/>
            <person name="Angelini C."/>
            <person name="Antonin V."/>
            <person name="Barry K.W."/>
            <person name="Bougher N.L."/>
            <person name="Buchanan P."/>
            <person name="Buyck B."/>
            <person name="Bense V."/>
            <person name="Catcheside P."/>
            <person name="Chovatia M."/>
            <person name="Cooper J."/>
            <person name="Damon W."/>
            <person name="Desjardin D."/>
            <person name="Finy P."/>
            <person name="Geml J."/>
            <person name="Haridas S."/>
            <person name="Hughes K."/>
            <person name="Justo A."/>
            <person name="Karasinski D."/>
            <person name="Kautmanova I."/>
            <person name="Kiss B."/>
            <person name="Kocsube S."/>
            <person name="Kotiranta H."/>
            <person name="LaButti K.M."/>
            <person name="Lechner B.E."/>
            <person name="Liimatainen K."/>
            <person name="Lipzen A."/>
            <person name="Lukacs Z."/>
            <person name="Mihaltcheva S."/>
            <person name="Morgado L.N."/>
            <person name="Niskanen T."/>
            <person name="Noordeloos M.E."/>
            <person name="Ohm R.A."/>
            <person name="Ortiz-Santana B."/>
            <person name="Ovrebo C."/>
            <person name="Racz N."/>
            <person name="Riley R."/>
            <person name="Savchenko A."/>
            <person name="Shiryaev A."/>
            <person name="Soop K."/>
            <person name="Spirin V."/>
            <person name="Szebenyi C."/>
            <person name="Tomsovsky M."/>
            <person name="Tulloss R.E."/>
            <person name="Uehling J."/>
            <person name="Grigoriev I.V."/>
            <person name="Vagvolgyi C."/>
            <person name="Papp T."/>
            <person name="Martin F.M."/>
            <person name="Miettinen O."/>
            <person name="Hibbett D.S."/>
            <person name="Nagy L.G."/>
        </authorList>
    </citation>
    <scope>NUCLEOTIDE SEQUENCE [LARGE SCALE GENOMIC DNA]</scope>
    <source>
        <strain evidence="1 2">CBS 166.37</strain>
    </source>
</reference>
<name>A0A5C3LGW5_9AGAR</name>
<keyword evidence="2" id="KW-1185">Reference proteome</keyword>
<evidence type="ECO:0000313" key="2">
    <source>
        <dbReference type="Proteomes" id="UP000308652"/>
    </source>
</evidence>
<proteinExistence type="predicted"/>
<protein>
    <recommendedName>
        <fullName evidence="3">F-box domain-containing protein</fullName>
    </recommendedName>
</protein>
<accession>A0A5C3LGW5</accession>
<dbReference type="Proteomes" id="UP000308652">
    <property type="component" value="Unassembled WGS sequence"/>
</dbReference>
<dbReference type="AlphaFoldDB" id="A0A5C3LGW5"/>
<evidence type="ECO:0000313" key="1">
    <source>
        <dbReference type="EMBL" id="TFK32038.1"/>
    </source>
</evidence>
<dbReference type="EMBL" id="ML213689">
    <property type="protein sequence ID" value="TFK32038.1"/>
    <property type="molecule type" value="Genomic_DNA"/>
</dbReference>
<gene>
    <name evidence="1" type="ORF">BDQ12DRAFT_729001</name>
</gene>
<sequence>MTAMMDTPTITPAHPSPPSLSAEIIILIIEEIAGQRSDKDFRHALLACSSVSHFFHSISQAHIFAVVDYTNVQLLTDDLIRARATSLKSLLVALESKPYLGQLIREFHLYVDPDLSSDAWIATIACILGYCRKLELFYFRNTAFWSWTAYPDALSCAVEDIIRYNSLLALTLVHVQEFPLSLIFCPTVKKLQLCNVTVDVPRNNYFQNDYAGAIESLHIVDLYHRVIQNMLSSGFDLSHLRHLKLKLFDLGAHNSLRIILDKCNQSLETLSCNLNVRNTMENASMQNQNVLNFQSLTALHALTLCLDGTKYNFSWGSAMQHYLVKSSVAQNTTIKEIVFHAENLRYFRDDTPHNETTIDSLELEHIQGVLMDVGGFTVLHRVVLNIHPRLIMNGIIQTDWTLSEEEKEWYRQRLKERLAKLSSTSRFQLLFAVHESYSF</sequence>
<organism evidence="1 2">
    <name type="scientific">Crucibulum laeve</name>
    <dbReference type="NCBI Taxonomy" id="68775"/>
    <lineage>
        <taxon>Eukaryota</taxon>
        <taxon>Fungi</taxon>
        <taxon>Dikarya</taxon>
        <taxon>Basidiomycota</taxon>
        <taxon>Agaricomycotina</taxon>
        <taxon>Agaricomycetes</taxon>
        <taxon>Agaricomycetidae</taxon>
        <taxon>Agaricales</taxon>
        <taxon>Agaricineae</taxon>
        <taxon>Nidulariaceae</taxon>
        <taxon>Crucibulum</taxon>
    </lineage>
</organism>